<reference evidence="5 6" key="1">
    <citation type="submission" date="2024-01" db="EMBL/GenBank/DDBJ databases">
        <title>Genome assemblies of Stephania.</title>
        <authorList>
            <person name="Yang L."/>
        </authorList>
    </citation>
    <scope>NUCLEOTIDE SEQUENCE [LARGE SCALE GENOMIC DNA]</scope>
    <source>
        <strain evidence="5">YNDBR</strain>
        <tissue evidence="5">Leaf</tissue>
    </source>
</reference>
<evidence type="ECO:0000256" key="3">
    <source>
        <dbReference type="ARBA" id="ARBA00023002"/>
    </source>
</evidence>
<evidence type="ECO:0000256" key="2">
    <source>
        <dbReference type="ARBA" id="ARBA00022827"/>
    </source>
</evidence>
<keyword evidence="3" id="KW-0560">Oxidoreductase</keyword>
<dbReference type="Gene3D" id="3.50.50.60">
    <property type="entry name" value="FAD/NAD(P)-binding domain"/>
    <property type="match status" value="1"/>
</dbReference>
<name>A0AAP0HW32_9MAGN</name>
<dbReference type="AlphaFoldDB" id="A0AAP0HW32"/>
<accession>A0AAP0HW32</accession>
<evidence type="ECO:0000313" key="6">
    <source>
        <dbReference type="Proteomes" id="UP001420932"/>
    </source>
</evidence>
<dbReference type="GO" id="GO:0016491">
    <property type="term" value="F:oxidoreductase activity"/>
    <property type="evidence" value="ECO:0007669"/>
    <property type="project" value="UniProtKB-KW"/>
</dbReference>
<dbReference type="InterPro" id="IPR050346">
    <property type="entry name" value="FMO-like"/>
</dbReference>
<protein>
    <recommendedName>
        <fullName evidence="4">WDR11 second beta-propeller domain-containing protein</fullName>
    </recommendedName>
</protein>
<keyword evidence="1" id="KW-0285">Flavoprotein</keyword>
<dbReference type="InterPro" id="IPR036188">
    <property type="entry name" value="FAD/NAD-bd_sf"/>
</dbReference>
<feature type="domain" description="WDR11 second beta-propeller" evidence="4">
    <location>
        <begin position="97"/>
        <end position="140"/>
    </location>
</feature>
<sequence length="336" mass="36303">MKVQPVAAGELLPERLGDPKDKLNSLWTFLYYLRPSEPPCSVRLGFTSCAPCKVQPYGCGVGVGVGFLSFKAFHISWLPKLCSVQGCLGDCYMIVSLIDVIDVSTNAVAVSFCVHNGIVRGFRWLGNSRLVSFSYTQVLGIDGPLRCKYVLEKGFTPIVFEADDGVGGTPLFGGGTGEPFSPRGKWSISVQNTLNRSTEVYQAEFVILCVGRFSGLPKQPDFPTNQGPEVFNGVAVHSMDYSAMEDASAAELVNGKRVVVVGNQKSGVDIAVECASANGAEHPCTFIYRTKHWSRALSSSPGCSSPPLRHLAQNGTDLGRHFESFVEASRFRNGTT</sequence>
<dbReference type="Proteomes" id="UP001420932">
    <property type="component" value="Unassembled WGS sequence"/>
</dbReference>
<evidence type="ECO:0000259" key="4">
    <source>
        <dbReference type="Pfam" id="PF23752"/>
    </source>
</evidence>
<organism evidence="5 6">
    <name type="scientific">Stephania yunnanensis</name>
    <dbReference type="NCBI Taxonomy" id="152371"/>
    <lineage>
        <taxon>Eukaryota</taxon>
        <taxon>Viridiplantae</taxon>
        <taxon>Streptophyta</taxon>
        <taxon>Embryophyta</taxon>
        <taxon>Tracheophyta</taxon>
        <taxon>Spermatophyta</taxon>
        <taxon>Magnoliopsida</taxon>
        <taxon>Ranunculales</taxon>
        <taxon>Menispermaceae</taxon>
        <taxon>Menispermoideae</taxon>
        <taxon>Cissampelideae</taxon>
        <taxon>Stephania</taxon>
    </lineage>
</organism>
<keyword evidence="2" id="KW-0274">FAD</keyword>
<gene>
    <name evidence="5" type="ORF">Syun_025791</name>
</gene>
<proteinExistence type="predicted"/>
<dbReference type="Pfam" id="PF23752">
    <property type="entry name" value="Beta-prop_WDR11_2nd"/>
    <property type="match status" value="1"/>
</dbReference>
<comment type="caution">
    <text evidence="5">The sequence shown here is derived from an EMBL/GenBank/DDBJ whole genome shotgun (WGS) entry which is preliminary data.</text>
</comment>
<dbReference type="SUPFAM" id="SSF51905">
    <property type="entry name" value="FAD/NAD(P)-binding domain"/>
    <property type="match status" value="1"/>
</dbReference>
<evidence type="ECO:0000313" key="5">
    <source>
        <dbReference type="EMBL" id="KAK9098746.1"/>
    </source>
</evidence>
<dbReference type="InterPro" id="IPR057853">
    <property type="entry name" value="Beta-prop_WDR11_2nd"/>
</dbReference>
<evidence type="ECO:0000256" key="1">
    <source>
        <dbReference type="ARBA" id="ARBA00022630"/>
    </source>
</evidence>
<dbReference type="EMBL" id="JBBNAF010000011">
    <property type="protein sequence ID" value="KAK9098746.1"/>
    <property type="molecule type" value="Genomic_DNA"/>
</dbReference>
<dbReference type="PANTHER" id="PTHR23023">
    <property type="entry name" value="DIMETHYLANILINE MONOOXYGENASE"/>
    <property type="match status" value="1"/>
</dbReference>
<keyword evidence="6" id="KW-1185">Reference proteome</keyword>
<dbReference type="Pfam" id="PF13738">
    <property type="entry name" value="Pyr_redox_3"/>
    <property type="match status" value="1"/>
</dbReference>